<dbReference type="GO" id="GO:0008982">
    <property type="term" value="F:protein-N(PI)-phosphohistidine-sugar phosphotransferase activity"/>
    <property type="evidence" value="ECO:0007669"/>
    <property type="project" value="InterPro"/>
</dbReference>
<evidence type="ECO:0000256" key="6">
    <source>
        <dbReference type="ARBA" id="ARBA00022683"/>
    </source>
</evidence>
<accession>B9Y3G0</accession>
<name>B9Y3G0_9FIRM</name>
<sequence>MLNERRLLMSLVLTRVDDRLIHGQVITSWVRSNDIQVIVIVDDKIATDKTQLSVLKLSAPAGIKLYALSTEKYIEKSKQGILDAYRTMLIFANVYTPLRLIENQVPIQLLNLGGIRFHEGSRQFTKAVFLDDKEIEVIRKMGKQGVQIEHRMLQTDSPVNILSMI</sequence>
<dbReference type="eggNOG" id="COG3444">
    <property type="taxonomic scope" value="Bacteria"/>
</dbReference>
<evidence type="ECO:0000313" key="9">
    <source>
        <dbReference type="EMBL" id="EEF69482.1"/>
    </source>
</evidence>
<dbReference type="GO" id="GO:0005737">
    <property type="term" value="C:cytoplasm"/>
    <property type="evidence" value="ECO:0007669"/>
    <property type="project" value="UniProtKB-SubCell"/>
</dbReference>
<protein>
    <submittedName>
        <fullName evidence="9">PTS system sorbose subfamily IIB component</fullName>
    </submittedName>
</protein>
<evidence type="ECO:0000259" key="8">
    <source>
        <dbReference type="PROSITE" id="PS51101"/>
    </source>
</evidence>
<keyword evidence="3" id="KW-0963">Cytoplasm</keyword>
<dbReference type="Gene3D" id="3.40.35.10">
    <property type="entry name" value="Phosphotransferase system, sorbose subfamily IIB component"/>
    <property type="match status" value="1"/>
</dbReference>
<dbReference type="HOGENOM" id="CLU_116175_1_0_9"/>
<organism evidence="9 10">
    <name type="scientific">Holdemania filiformis DSM 12042</name>
    <dbReference type="NCBI Taxonomy" id="545696"/>
    <lineage>
        <taxon>Bacteria</taxon>
        <taxon>Bacillati</taxon>
        <taxon>Bacillota</taxon>
        <taxon>Erysipelotrichia</taxon>
        <taxon>Erysipelotrichales</taxon>
        <taxon>Erysipelotrichaceae</taxon>
        <taxon>Holdemania</taxon>
    </lineage>
</organism>
<dbReference type="EMBL" id="ACCF01000018">
    <property type="protein sequence ID" value="EEF69482.1"/>
    <property type="molecule type" value="Genomic_DNA"/>
</dbReference>
<dbReference type="STRING" id="545696.HOLDEFILI_00335"/>
<evidence type="ECO:0000256" key="3">
    <source>
        <dbReference type="ARBA" id="ARBA00022490"/>
    </source>
</evidence>
<comment type="subcellular location">
    <subcellularLocation>
        <location evidence="1">Cytoplasm</location>
    </subcellularLocation>
</comment>
<comment type="caution">
    <text evidence="9">The sequence shown here is derived from an EMBL/GenBank/DDBJ whole genome shotgun (WGS) entry which is preliminary data.</text>
</comment>
<gene>
    <name evidence="9" type="ORF">HOLDEFILI_00335</name>
</gene>
<evidence type="ECO:0000256" key="7">
    <source>
        <dbReference type="ARBA" id="ARBA00022777"/>
    </source>
</evidence>
<dbReference type="InterPro" id="IPR036667">
    <property type="entry name" value="PTS_IIB_sorbose-sp_sf"/>
</dbReference>
<dbReference type="SUPFAM" id="SSF52728">
    <property type="entry name" value="PTS IIb component"/>
    <property type="match status" value="1"/>
</dbReference>
<dbReference type="GO" id="GO:0016301">
    <property type="term" value="F:kinase activity"/>
    <property type="evidence" value="ECO:0007669"/>
    <property type="project" value="UniProtKB-KW"/>
</dbReference>
<dbReference type="Proteomes" id="UP000005950">
    <property type="component" value="Unassembled WGS sequence"/>
</dbReference>
<reference evidence="9 10" key="1">
    <citation type="submission" date="2008-12" db="EMBL/GenBank/DDBJ databases">
        <authorList>
            <person name="Fulton L."/>
            <person name="Clifton S."/>
            <person name="Fulton B."/>
            <person name="Xu J."/>
            <person name="Minx P."/>
            <person name="Pepin K.H."/>
            <person name="Johnson M."/>
            <person name="Bhonagiri V."/>
            <person name="Nash W.E."/>
            <person name="Mardis E.R."/>
            <person name="Wilson R.K."/>
        </authorList>
    </citation>
    <scope>NUCLEOTIDE SEQUENCE [LARGE SCALE GENOMIC DNA]</scope>
    <source>
        <strain evidence="9 10">DSM 12042</strain>
    </source>
</reference>
<evidence type="ECO:0000256" key="1">
    <source>
        <dbReference type="ARBA" id="ARBA00004496"/>
    </source>
</evidence>
<dbReference type="GO" id="GO:0009401">
    <property type="term" value="P:phosphoenolpyruvate-dependent sugar phosphotransferase system"/>
    <property type="evidence" value="ECO:0007669"/>
    <property type="project" value="UniProtKB-KW"/>
</dbReference>
<evidence type="ECO:0000256" key="2">
    <source>
        <dbReference type="ARBA" id="ARBA00022448"/>
    </source>
</evidence>
<keyword evidence="4" id="KW-0762">Sugar transport</keyword>
<evidence type="ECO:0000256" key="5">
    <source>
        <dbReference type="ARBA" id="ARBA00022679"/>
    </source>
</evidence>
<dbReference type="Pfam" id="PF03830">
    <property type="entry name" value="PTSIIB_sorb"/>
    <property type="match status" value="1"/>
</dbReference>
<dbReference type="AlphaFoldDB" id="B9Y3G0"/>
<keyword evidence="2" id="KW-0813">Transport</keyword>
<evidence type="ECO:0000256" key="4">
    <source>
        <dbReference type="ARBA" id="ARBA00022597"/>
    </source>
</evidence>
<reference evidence="9 10" key="2">
    <citation type="submission" date="2009-02" db="EMBL/GenBank/DDBJ databases">
        <title>Draft genome sequence of Holdemania filiformis DSM 12042.</title>
        <authorList>
            <person name="Sudarsanam P."/>
            <person name="Ley R."/>
            <person name="Guruge J."/>
            <person name="Turnbaugh P.J."/>
            <person name="Mahowald M."/>
            <person name="Liep D."/>
            <person name="Gordon J."/>
        </authorList>
    </citation>
    <scope>NUCLEOTIDE SEQUENCE [LARGE SCALE GENOMIC DNA]</scope>
    <source>
        <strain evidence="9 10">DSM 12042</strain>
    </source>
</reference>
<dbReference type="InterPro" id="IPR004720">
    <property type="entry name" value="PTS_IIB_sorbose-sp"/>
</dbReference>
<proteinExistence type="predicted"/>
<feature type="domain" description="PTS EIIB type-4" evidence="8">
    <location>
        <begin position="7"/>
        <end position="165"/>
    </location>
</feature>
<keyword evidence="5" id="KW-0808">Transferase</keyword>
<dbReference type="PROSITE" id="PS51101">
    <property type="entry name" value="PTS_EIIB_TYPE_4"/>
    <property type="match status" value="1"/>
</dbReference>
<keyword evidence="6" id="KW-0598">Phosphotransferase system</keyword>
<evidence type="ECO:0000313" key="10">
    <source>
        <dbReference type="Proteomes" id="UP000005950"/>
    </source>
</evidence>
<keyword evidence="7" id="KW-0418">Kinase</keyword>